<dbReference type="AlphaFoldDB" id="A0A378IEJ6"/>
<reference evidence="1 2" key="1">
    <citation type="submission" date="2018-06" db="EMBL/GenBank/DDBJ databases">
        <authorList>
            <consortium name="Pathogen Informatics"/>
            <person name="Doyle S."/>
        </authorList>
    </citation>
    <scope>NUCLEOTIDE SEQUENCE [LARGE SCALE GENOMIC DNA]</scope>
    <source>
        <strain evidence="1 2">NCTC12437</strain>
    </source>
</reference>
<evidence type="ECO:0000313" key="2">
    <source>
        <dbReference type="Proteomes" id="UP000255066"/>
    </source>
</evidence>
<proteinExistence type="predicted"/>
<gene>
    <name evidence="1" type="ORF">NCTC12437_00425</name>
</gene>
<sequence length="48" mass="5768">MNQFTDTFIKRLKSEQLDLIIIKYTQVLVTFYQPNKEEIANKLNNIFC</sequence>
<dbReference type="EMBL" id="UGNW01000001">
    <property type="protein sequence ID" value="STX30664.1"/>
    <property type="molecule type" value="Genomic_DNA"/>
</dbReference>
<protein>
    <submittedName>
        <fullName evidence="1">Uncharacterized protein</fullName>
    </submittedName>
</protein>
<dbReference type="Proteomes" id="UP000255066">
    <property type="component" value="Unassembled WGS sequence"/>
</dbReference>
<name>A0A378IEJ6_9GAMM</name>
<evidence type="ECO:0000313" key="1">
    <source>
        <dbReference type="EMBL" id="STX30664.1"/>
    </source>
</evidence>
<organism evidence="1 2">
    <name type="scientific">Legionella birminghamensis</name>
    <dbReference type="NCBI Taxonomy" id="28083"/>
    <lineage>
        <taxon>Bacteria</taxon>
        <taxon>Pseudomonadati</taxon>
        <taxon>Pseudomonadota</taxon>
        <taxon>Gammaproteobacteria</taxon>
        <taxon>Legionellales</taxon>
        <taxon>Legionellaceae</taxon>
        <taxon>Legionella</taxon>
    </lineage>
</organism>
<accession>A0A378IEJ6</accession>